<keyword evidence="5" id="KW-1267">Proteomics identification</keyword>
<accession>O17192</accession>
<dbReference type="InParanoid" id="O17192"/>
<dbReference type="WormBase" id="C46F9.1a">
    <property type="protein sequence ID" value="CE08768"/>
    <property type="gene ID" value="WBGene00016717"/>
    <property type="gene designation" value="math-22"/>
</dbReference>
<name>O17192_CAEEL</name>
<dbReference type="AGR" id="WB:WBGene00016717"/>
<dbReference type="PANTHER" id="PTHR46308:SF1">
    <property type="entry name" value="MATH DOMAIN-CONTAINING PROTEIN"/>
    <property type="match status" value="1"/>
</dbReference>
<dbReference type="UCSC" id="C46F9.1">
    <property type="organism name" value="c. elegans"/>
</dbReference>
<evidence type="ECO:0000259" key="1">
    <source>
        <dbReference type="PROSITE" id="PS50144"/>
    </source>
</evidence>
<sequence>MSCKPFLLIHTFKDISKLGEGESYFSDKEERYNIPWRLQIFRKGGFLGLNLKCEKKECFGERKWSFQTKFTMKLVAVSGKFFQRAVQHEFQQPKGHGMDKFISWENMLRDYVNNDSIIIEIHADMVSSTDLPNSQPDSNNSFVLKHTFKKISRFIEGERDCSDAEEHFTKDIFGACQTRRERYNFIRWNDMEKDYVTNDSIDVEIRVKIINITDAPCNIANTEKTFVLSHTVKNMSSIKEGGNYFTNIQTRFNIPWKLQIRKQKGFFGLYLLCEKQLCESRKWSIETESQLKIVSPNGRSLLFGGTDMFEKPFGYGWTKLMRWDNLEEKYIVDDALVIEAHVKILNMIGIEDETPVEKPTGIVIPVGDQEYSMEKWLEMAFDH</sequence>
<dbReference type="InterPro" id="IPR002083">
    <property type="entry name" value="MATH/TRAF_dom"/>
</dbReference>
<reference evidence="2 3" key="1">
    <citation type="journal article" date="1998" name="Science">
        <title>Genome sequence of the nematode C. elegans: a platform for investigating biology.</title>
        <authorList>
            <consortium name="The C. elegans sequencing consortium"/>
            <person name="Sulson J.E."/>
            <person name="Waterston R."/>
        </authorList>
    </citation>
    <scope>NUCLEOTIDE SEQUENCE [LARGE SCALE GENOMIC DNA]</scope>
    <source>
        <strain evidence="2 3">Bristol N2</strain>
    </source>
</reference>
<dbReference type="Pfam" id="PF00917">
    <property type="entry name" value="MATH"/>
    <property type="match status" value="3"/>
</dbReference>
<feature type="domain" description="MATH" evidence="1">
    <location>
        <begin position="225"/>
        <end position="342"/>
    </location>
</feature>
<dbReference type="Proteomes" id="UP000001940">
    <property type="component" value="Chromosome II"/>
</dbReference>
<dbReference type="InterPro" id="IPR008974">
    <property type="entry name" value="TRAF-like"/>
</dbReference>
<dbReference type="EMBL" id="BX284602">
    <property type="protein sequence ID" value="CCD64682.2"/>
    <property type="molecule type" value="Genomic_DNA"/>
</dbReference>
<dbReference type="AlphaFoldDB" id="O17192"/>
<dbReference type="SMART" id="SM00061">
    <property type="entry name" value="MATH"/>
    <property type="match status" value="2"/>
</dbReference>
<dbReference type="HOGENOM" id="CLU_622931_0_0_1"/>
<gene>
    <name evidence="2 4" type="primary">math-22</name>
    <name evidence="4" type="ORF">C46F9.1</name>
    <name evidence="2" type="ORF">CELE_C46F9.1</name>
</gene>
<dbReference type="SMR" id="O17192"/>
<dbReference type="FunCoup" id="O17192">
    <property type="interactions" value="19"/>
</dbReference>
<evidence type="ECO:0007829" key="5">
    <source>
        <dbReference type="PeptideAtlas" id="O17192"/>
    </source>
</evidence>
<dbReference type="PANTHER" id="PTHR46308">
    <property type="entry name" value="MATH (MEPRIN-ASSOCIATED TRAF HOMOLOGY) DOMAIN CONTAINING"/>
    <property type="match status" value="1"/>
</dbReference>
<dbReference type="CTD" id="173557"/>
<protein>
    <submittedName>
        <fullName evidence="2">MATH domain-containing protein</fullName>
    </submittedName>
</protein>
<organism evidence="2 3">
    <name type="scientific">Caenorhabditis elegans</name>
    <dbReference type="NCBI Taxonomy" id="6239"/>
    <lineage>
        <taxon>Eukaryota</taxon>
        <taxon>Metazoa</taxon>
        <taxon>Ecdysozoa</taxon>
        <taxon>Nematoda</taxon>
        <taxon>Chromadorea</taxon>
        <taxon>Rhabditida</taxon>
        <taxon>Rhabditina</taxon>
        <taxon>Rhabditomorpha</taxon>
        <taxon>Rhabditoidea</taxon>
        <taxon>Rhabditidae</taxon>
        <taxon>Peloderinae</taxon>
        <taxon>Caenorhabditis</taxon>
    </lineage>
</organism>
<dbReference type="PaxDb" id="6239-C46F9.1a"/>
<evidence type="ECO:0000313" key="3">
    <source>
        <dbReference type="Proteomes" id="UP000001940"/>
    </source>
</evidence>
<dbReference type="SUPFAM" id="SSF49599">
    <property type="entry name" value="TRAF domain-like"/>
    <property type="match status" value="3"/>
</dbReference>
<dbReference type="eggNOG" id="KOG2177">
    <property type="taxonomic scope" value="Eukaryota"/>
</dbReference>
<dbReference type="PROSITE" id="PS50144">
    <property type="entry name" value="MATH"/>
    <property type="match status" value="2"/>
</dbReference>
<dbReference type="Gene3D" id="2.60.210.10">
    <property type="entry name" value="Apoptosis, Tumor Necrosis Factor Receptor Associated Protein 2, Chain A"/>
    <property type="match status" value="2"/>
</dbReference>
<dbReference type="STRING" id="6239.C46F9.1a.1"/>
<keyword evidence="3" id="KW-1185">Reference proteome</keyword>
<dbReference type="CDD" id="cd00121">
    <property type="entry name" value="MATH"/>
    <property type="match status" value="2"/>
</dbReference>
<dbReference type="PeptideAtlas" id="O17192"/>
<feature type="domain" description="MATH" evidence="1">
    <location>
        <begin position="5"/>
        <end position="123"/>
    </location>
</feature>
<proteinExistence type="evidence at protein level"/>
<dbReference type="KEGG" id="cel:CELE_C46F9.1"/>
<dbReference type="Bgee" id="WBGene00016717">
    <property type="expression patterns" value="Expressed in adult organism and 2 other cell types or tissues"/>
</dbReference>
<evidence type="ECO:0000313" key="2">
    <source>
        <dbReference type="EMBL" id="CCD64682.2"/>
    </source>
</evidence>
<dbReference type="PIR" id="T32352">
    <property type="entry name" value="T32352"/>
</dbReference>
<dbReference type="RefSeq" id="NP_494118.3">
    <property type="nucleotide sequence ID" value="NM_061717.5"/>
</dbReference>
<dbReference type="GeneID" id="173557"/>
<evidence type="ECO:0000313" key="4">
    <source>
        <dbReference type="WormBase" id="C46F9.1a"/>
    </source>
</evidence>